<dbReference type="InterPro" id="IPR005273">
    <property type="entry name" value="Ura-DNA_glyco_family4"/>
</dbReference>
<keyword evidence="7" id="KW-0408">Iron</keyword>
<evidence type="ECO:0000313" key="11">
    <source>
        <dbReference type="EMBL" id="SLN24738.1"/>
    </source>
</evidence>
<dbReference type="NCBIfam" id="TIGR03914">
    <property type="entry name" value="UDG_fam_dom"/>
    <property type="match status" value="1"/>
</dbReference>
<protein>
    <recommendedName>
        <fullName evidence="2">Type-4 uracil-DNA glycosylase</fullName>
    </recommendedName>
</protein>
<keyword evidence="8" id="KW-0411">Iron-sulfur</keyword>
<dbReference type="GO" id="GO:0046872">
    <property type="term" value="F:metal ion binding"/>
    <property type="evidence" value="ECO:0007669"/>
    <property type="project" value="UniProtKB-KW"/>
</dbReference>
<keyword evidence="6" id="KW-0378">Hydrolase</keyword>
<dbReference type="GO" id="GO:0097506">
    <property type="term" value="F:deaminated base DNA N-glycosylase activity"/>
    <property type="evidence" value="ECO:0007669"/>
    <property type="project" value="UniProtKB-ARBA"/>
</dbReference>
<keyword evidence="12" id="KW-1185">Reference proteome</keyword>
<reference evidence="11 12" key="1">
    <citation type="submission" date="2017-03" db="EMBL/GenBank/DDBJ databases">
        <authorList>
            <person name="Afonso C.L."/>
            <person name="Miller P.J."/>
            <person name="Scott M.A."/>
            <person name="Spackman E."/>
            <person name="Goraichik I."/>
            <person name="Dimitrov K.M."/>
            <person name="Suarez D.L."/>
            <person name="Swayne D.E."/>
        </authorList>
    </citation>
    <scope>NUCLEOTIDE SEQUENCE [LARGE SCALE GENOMIC DNA]</scope>
    <source>
        <strain evidence="11 12">CECT 7066</strain>
    </source>
</reference>
<dbReference type="InterPro" id="IPR051536">
    <property type="entry name" value="UDG_Type-4/5"/>
</dbReference>
<dbReference type="Pfam" id="PF13566">
    <property type="entry name" value="DUF4130"/>
    <property type="match status" value="1"/>
</dbReference>
<dbReference type="EMBL" id="FWFV01000002">
    <property type="protein sequence ID" value="SLN24738.1"/>
    <property type="molecule type" value="Genomic_DNA"/>
</dbReference>
<evidence type="ECO:0000256" key="1">
    <source>
        <dbReference type="ARBA" id="ARBA00006521"/>
    </source>
</evidence>
<dbReference type="OrthoDB" id="5290748at2"/>
<dbReference type="InterPro" id="IPR025404">
    <property type="entry name" value="DUF4130"/>
</dbReference>
<dbReference type="CDD" id="cd10030">
    <property type="entry name" value="UDG-F4_TTUDGA_SPO1dp_like"/>
    <property type="match status" value="1"/>
</dbReference>
<feature type="domain" description="Uracil-DNA glycosylase-like" evidence="10">
    <location>
        <begin position="307"/>
        <end position="463"/>
    </location>
</feature>
<dbReference type="AlphaFoldDB" id="A0A1Y5RTF2"/>
<accession>A0A1Y5RTF2</accession>
<evidence type="ECO:0000256" key="2">
    <source>
        <dbReference type="ARBA" id="ARBA00019403"/>
    </source>
</evidence>
<dbReference type="GO" id="GO:0051539">
    <property type="term" value="F:4 iron, 4 sulfur cluster binding"/>
    <property type="evidence" value="ECO:0007669"/>
    <property type="project" value="UniProtKB-KW"/>
</dbReference>
<dbReference type="SMART" id="SM00987">
    <property type="entry name" value="UreE_C"/>
    <property type="match status" value="1"/>
</dbReference>
<evidence type="ECO:0000256" key="8">
    <source>
        <dbReference type="ARBA" id="ARBA00023014"/>
    </source>
</evidence>
<organism evidence="11 12">
    <name type="scientific">Palleronia marisminoris</name>
    <dbReference type="NCBI Taxonomy" id="315423"/>
    <lineage>
        <taxon>Bacteria</taxon>
        <taxon>Pseudomonadati</taxon>
        <taxon>Pseudomonadota</taxon>
        <taxon>Alphaproteobacteria</taxon>
        <taxon>Rhodobacterales</taxon>
        <taxon>Roseobacteraceae</taxon>
        <taxon>Palleronia</taxon>
    </lineage>
</organism>
<dbReference type="PANTHER" id="PTHR33693:SF9">
    <property type="entry name" value="TYPE-4 URACIL-DNA GLYCOSYLASE"/>
    <property type="match status" value="1"/>
</dbReference>
<dbReference type="Proteomes" id="UP000193870">
    <property type="component" value="Unassembled WGS sequence"/>
</dbReference>
<dbReference type="NCBIfam" id="TIGR03915">
    <property type="entry name" value="SAM_7_link_chp"/>
    <property type="match status" value="1"/>
</dbReference>
<evidence type="ECO:0000256" key="7">
    <source>
        <dbReference type="ARBA" id="ARBA00023004"/>
    </source>
</evidence>
<evidence type="ECO:0000256" key="6">
    <source>
        <dbReference type="ARBA" id="ARBA00022801"/>
    </source>
</evidence>
<dbReference type="SUPFAM" id="SSF52141">
    <property type="entry name" value="Uracil-DNA glycosylase-like"/>
    <property type="match status" value="1"/>
</dbReference>
<evidence type="ECO:0000256" key="4">
    <source>
        <dbReference type="ARBA" id="ARBA00022723"/>
    </source>
</evidence>
<dbReference type="STRING" id="315423.SAMN04488020_102396"/>
<dbReference type="Gene3D" id="3.40.470.10">
    <property type="entry name" value="Uracil-DNA glycosylase-like domain"/>
    <property type="match status" value="1"/>
</dbReference>
<dbReference type="Pfam" id="PF03167">
    <property type="entry name" value="UDG"/>
    <property type="match status" value="1"/>
</dbReference>
<dbReference type="SMART" id="SM00986">
    <property type="entry name" value="UDG"/>
    <property type="match status" value="1"/>
</dbReference>
<comment type="similarity">
    <text evidence="1">Belongs to the uracil-DNA glycosylase (UDG) superfamily. Type 4 (UDGa) family.</text>
</comment>
<dbReference type="InterPro" id="IPR036895">
    <property type="entry name" value="Uracil-DNA_glycosylase-like_sf"/>
</dbReference>
<keyword evidence="9" id="KW-0234">DNA repair</keyword>
<dbReference type="PANTHER" id="PTHR33693">
    <property type="entry name" value="TYPE-5 URACIL-DNA GLYCOSYLASE"/>
    <property type="match status" value="1"/>
</dbReference>
<evidence type="ECO:0000256" key="5">
    <source>
        <dbReference type="ARBA" id="ARBA00022763"/>
    </source>
</evidence>
<keyword evidence="5" id="KW-0227">DNA damage</keyword>
<keyword evidence="4" id="KW-0479">Metal-binding</keyword>
<dbReference type="GO" id="GO:0006281">
    <property type="term" value="P:DNA repair"/>
    <property type="evidence" value="ECO:0007669"/>
    <property type="project" value="UniProtKB-KW"/>
</dbReference>
<evidence type="ECO:0000256" key="3">
    <source>
        <dbReference type="ARBA" id="ARBA00022485"/>
    </source>
</evidence>
<sequence length="478" mass="52789">MRTVALSEIGTDKAWRVAARGLLAEGVRPEDVLWQYGAVESDLFATAPATPSGTALRVPRAFVDLAGTVCWHVDPERFARLYALLWRLMGTPGLMTDRGDVRVKTLFEMEKSVRRDMHKMKAFLRFREIDAAGPRRRFAAWFEPQHHIVEPLAPFFARRFGDMDWIIATPNRTVHFTDGQIALAPGQPKPALPDDAAEQLWTTYFRNIFNPARLKVKAMQAEMPKKYWKNMPEAAAIPDMIASAEDRARQMQLAAPTLAPRRAGKITERLSMTATDTPSPGSLDALRHDAAACTRCPLHQSATQVVVGEGPRNAPLMVVGEQPGDQEDLSGRPFVGPAGQLFDRLAEEAGLDRDAAFVTNAVKHFKFQPRGKRRIHQKPDAGEVQACRWWLEAERALVKPKLILAMGATAALSLTGNGDGIMKRHGTFEATEDGTPVLLTLHPSYLLRVPNAAAKAAAEQDFRADLALAADWIARNAA</sequence>
<keyword evidence="3" id="KW-0004">4Fe-4S</keyword>
<evidence type="ECO:0000259" key="10">
    <source>
        <dbReference type="SMART" id="SM00986"/>
    </source>
</evidence>
<proteinExistence type="inferred from homology"/>
<gene>
    <name evidence="11" type="ORF">PAM7066_00885</name>
</gene>
<evidence type="ECO:0000256" key="9">
    <source>
        <dbReference type="ARBA" id="ARBA00023204"/>
    </source>
</evidence>
<name>A0A1Y5RTF2_9RHOB</name>
<dbReference type="NCBIfam" id="TIGR00758">
    <property type="entry name" value="UDG_fam4"/>
    <property type="match status" value="1"/>
</dbReference>
<dbReference type="InterPro" id="IPR023875">
    <property type="entry name" value="DNA_repair_put"/>
</dbReference>
<dbReference type="RefSeq" id="WP_085852921.1">
    <property type="nucleotide sequence ID" value="NZ_FOPF01000002.1"/>
</dbReference>
<evidence type="ECO:0000313" key="12">
    <source>
        <dbReference type="Proteomes" id="UP000193870"/>
    </source>
</evidence>
<dbReference type="InterPro" id="IPR005122">
    <property type="entry name" value="Uracil-DNA_glycosylase-like"/>
</dbReference>